<reference evidence="1 2" key="1">
    <citation type="journal article" date="2021" name="Elife">
        <title>Chloroplast acquisition without the gene transfer in kleptoplastic sea slugs, Plakobranchus ocellatus.</title>
        <authorList>
            <person name="Maeda T."/>
            <person name="Takahashi S."/>
            <person name="Yoshida T."/>
            <person name="Shimamura S."/>
            <person name="Takaki Y."/>
            <person name="Nagai Y."/>
            <person name="Toyoda A."/>
            <person name="Suzuki Y."/>
            <person name="Arimoto A."/>
            <person name="Ishii H."/>
            <person name="Satoh N."/>
            <person name="Nishiyama T."/>
            <person name="Hasebe M."/>
            <person name="Maruyama T."/>
            <person name="Minagawa J."/>
            <person name="Obokata J."/>
            <person name="Shigenobu S."/>
        </authorList>
    </citation>
    <scope>NUCLEOTIDE SEQUENCE [LARGE SCALE GENOMIC DNA]</scope>
</reference>
<dbReference type="EMBL" id="BLXT01004995">
    <property type="protein sequence ID" value="GFO18796.1"/>
    <property type="molecule type" value="Genomic_DNA"/>
</dbReference>
<organism evidence="1 2">
    <name type="scientific">Plakobranchus ocellatus</name>
    <dbReference type="NCBI Taxonomy" id="259542"/>
    <lineage>
        <taxon>Eukaryota</taxon>
        <taxon>Metazoa</taxon>
        <taxon>Spiralia</taxon>
        <taxon>Lophotrochozoa</taxon>
        <taxon>Mollusca</taxon>
        <taxon>Gastropoda</taxon>
        <taxon>Heterobranchia</taxon>
        <taxon>Euthyneura</taxon>
        <taxon>Panpulmonata</taxon>
        <taxon>Sacoglossa</taxon>
        <taxon>Placobranchoidea</taxon>
        <taxon>Plakobranchidae</taxon>
        <taxon>Plakobranchus</taxon>
    </lineage>
</organism>
<proteinExistence type="predicted"/>
<evidence type="ECO:0000313" key="1">
    <source>
        <dbReference type="EMBL" id="GFO18796.1"/>
    </source>
</evidence>
<keyword evidence="2" id="KW-1185">Reference proteome</keyword>
<sequence>MRPGVAHPPRITDRRCAKTWCIRLKPKPTEGNLCEMATPKLSSISRKGDIIPFMDRIRPPVDMSTLVTC</sequence>
<evidence type="ECO:0000313" key="2">
    <source>
        <dbReference type="Proteomes" id="UP000735302"/>
    </source>
</evidence>
<dbReference type="AlphaFoldDB" id="A0AAV4BIN6"/>
<name>A0AAV4BIN6_9GAST</name>
<gene>
    <name evidence="1" type="ORF">PoB_004530100</name>
</gene>
<accession>A0AAV4BIN6</accession>
<protein>
    <submittedName>
        <fullName evidence="1">Uncharacterized protein</fullName>
    </submittedName>
</protein>
<dbReference type="Proteomes" id="UP000735302">
    <property type="component" value="Unassembled WGS sequence"/>
</dbReference>
<comment type="caution">
    <text evidence="1">The sequence shown here is derived from an EMBL/GenBank/DDBJ whole genome shotgun (WGS) entry which is preliminary data.</text>
</comment>